<evidence type="ECO:0000256" key="1">
    <source>
        <dbReference type="SAM" id="MobiDB-lite"/>
    </source>
</evidence>
<feature type="region of interest" description="Disordered" evidence="1">
    <location>
        <begin position="118"/>
        <end position="142"/>
    </location>
</feature>
<evidence type="ECO:0000313" key="2">
    <source>
        <dbReference type="EMBL" id="PWJ14114.1"/>
    </source>
</evidence>
<feature type="compositionally biased region" description="Basic and acidic residues" evidence="1">
    <location>
        <begin position="118"/>
        <end position="127"/>
    </location>
</feature>
<comment type="caution">
    <text evidence="2">The sequence shown here is derived from an EMBL/GenBank/DDBJ whole genome shotgun (WGS) entry which is preliminary data.</text>
</comment>
<organism evidence="2 3">
    <name type="scientific">Ruminococcus flavefaciens</name>
    <dbReference type="NCBI Taxonomy" id="1265"/>
    <lineage>
        <taxon>Bacteria</taxon>
        <taxon>Bacillati</taxon>
        <taxon>Bacillota</taxon>
        <taxon>Clostridia</taxon>
        <taxon>Eubacteriales</taxon>
        <taxon>Oscillospiraceae</taxon>
        <taxon>Ruminococcus</taxon>
    </lineage>
</organism>
<dbReference type="AlphaFoldDB" id="A0A315Y242"/>
<dbReference type="RefSeq" id="WP_109725887.1">
    <property type="nucleotide sequence ID" value="NZ_QGDI01000003.1"/>
</dbReference>
<proteinExistence type="predicted"/>
<protein>
    <submittedName>
        <fullName evidence="2">Uncharacterized protein</fullName>
    </submittedName>
</protein>
<accession>A0A315Y242</accession>
<name>A0A315Y242_RUMFL</name>
<sequence length="142" mass="16010">MAEQENRVSIRFTNALFIEIFGRYASNSEMAEFIAPDGSVELDCLMVNGVIDPPKSCEQMLSLMYALFETNSKSAIGRIFMANQLNILRETVYRLPAVLDGFSEVKMSIDVFAPSKDDPEKKVKTHTEFTMTKTKTTHTDRG</sequence>
<dbReference type="EMBL" id="QGDI01000003">
    <property type="protein sequence ID" value="PWJ14114.1"/>
    <property type="molecule type" value="Genomic_DNA"/>
</dbReference>
<reference evidence="2 3" key="1">
    <citation type="submission" date="2018-05" db="EMBL/GenBank/DDBJ databases">
        <title>The Hungate 1000. A catalogue of reference genomes from the rumen microbiome.</title>
        <authorList>
            <person name="Kelly W."/>
        </authorList>
    </citation>
    <scope>NUCLEOTIDE SEQUENCE [LARGE SCALE GENOMIC DNA]</scope>
    <source>
        <strain evidence="2 3">SAb67</strain>
    </source>
</reference>
<dbReference type="OrthoDB" id="1821144at2"/>
<dbReference type="Proteomes" id="UP000245720">
    <property type="component" value="Unassembled WGS sequence"/>
</dbReference>
<gene>
    <name evidence="2" type="ORF">IE37_01047</name>
</gene>
<evidence type="ECO:0000313" key="3">
    <source>
        <dbReference type="Proteomes" id="UP000245720"/>
    </source>
</evidence>